<name>A0AAD9NKJ5_RIDPI</name>
<dbReference type="GO" id="GO:0000922">
    <property type="term" value="C:spindle pole"/>
    <property type="evidence" value="ECO:0007669"/>
    <property type="project" value="InterPro"/>
</dbReference>
<feature type="compositionally biased region" description="Pro residues" evidence="1">
    <location>
        <begin position="305"/>
        <end position="328"/>
    </location>
</feature>
<feature type="compositionally biased region" description="Basic and acidic residues" evidence="1">
    <location>
        <begin position="170"/>
        <end position="275"/>
    </location>
</feature>
<reference evidence="3" key="1">
    <citation type="journal article" date="2023" name="Mol. Biol. Evol.">
        <title>Third-Generation Sequencing Reveals the Adaptive Role of the Epigenome in Three Deep-Sea Polychaetes.</title>
        <authorList>
            <person name="Perez M."/>
            <person name="Aroh O."/>
            <person name="Sun Y."/>
            <person name="Lan Y."/>
            <person name="Juniper S.K."/>
            <person name="Young C.R."/>
            <person name="Angers B."/>
            <person name="Qian P.Y."/>
        </authorList>
    </citation>
    <scope>NUCLEOTIDE SEQUENCE</scope>
    <source>
        <strain evidence="3">R07B-5</strain>
    </source>
</reference>
<dbReference type="InterPro" id="IPR058191">
    <property type="entry name" value="CSPP1_C"/>
</dbReference>
<keyword evidence="4" id="KW-1185">Reference proteome</keyword>
<feature type="region of interest" description="Disordered" evidence="1">
    <location>
        <begin position="99"/>
        <end position="449"/>
    </location>
</feature>
<dbReference type="GO" id="GO:0005813">
    <property type="term" value="C:centrosome"/>
    <property type="evidence" value="ECO:0007669"/>
    <property type="project" value="InterPro"/>
</dbReference>
<feature type="compositionally biased region" description="Basic and acidic residues" evidence="1">
    <location>
        <begin position="480"/>
        <end position="494"/>
    </location>
</feature>
<gene>
    <name evidence="3" type="ORF">NP493_873g01026</name>
</gene>
<sequence>MSYQAELLKQIEEQKNKKLKQKQDEQRYNMKMEEQLKIYDPFGKGGGGAPVRDADGNLVTNRKQAAAARATEQYTEAAVTGEMANLRMMHLDNEEKWRDPSKFTGIQPVTPRAQVAPPVLSVTSHQQAALPSPVAEGGPPQEQQYARGSSLMRILGDGMTEVQKSAQQKYQDDLRKQIEDKKRKQEEEKRQQQLEDERLMQKIEEENRKMQQQLEDEKRKERQKQEEAQRQQEQLKKAQEDRRKEVERARKEAEEKRHEEMRKKQEEEQQRRKEEEEITQPVSPPIRSKTQPLSPGAQTTDRLSQPPPPSPPIPTLAPVQPPPSPPIPTLRAKEEREASPPVPALLAKDSAAEMMDERPISPPLPANRSKTNPEKMVSDDQLGRKSPPVPARRSSSREARPPSAEVLNQLAAMRKQLLHERRRIEGDLNKPQDEPEVYDPRIYQSRPASRKNVDVFEVARTGEPVSHRRQGDVTSSNLREFQHLRNKEDTESRQNLRSMFPDEPMTSDAVETQQRLLLTEQEETLKKMAKRKSLMKRLDPHDLGLLREGSIISANMLESDSAFISVPNGRQSSVNSGRTERSRHPPTPSSGQRRRRQVETPDSIYTNPMGSVRSLDPESINSKNEERLRRLKALTGDDISVADPEDVLDRFMAKQQYKR</sequence>
<feature type="compositionally biased region" description="Polar residues" evidence="1">
    <location>
        <begin position="288"/>
        <end position="303"/>
    </location>
</feature>
<feature type="region of interest" description="Disordered" evidence="1">
    <location>
        <begin position="563"/>
        <end position="623"/>
    </location>
</feature>
<dbReference type="AlphaFoldDB" id="A0AAD9NKJ5"/>
<dbReference type="Proteomes" id="UP001209878">
    <property type="component" value="Unassembled WGS sequence"/>
</dbReference>
<feature type="domain" description="Centrosome and spindle pole-associated protein 1 C-terminal" evidence="2">
    <location>
        <begin position="476"/>
        <end position="528"/>
    </location>
</feature>
<protein>
    <recommendedName>
        <fullName evidence="2">Centrosome and spindle pole-associated protein 1 C-terminal domain-containing protein</fullName>
    </recommendedName>
</protein>
<feature type="region of interest" description="Disordered" evidence="1">
    <location>
        <begin position="463"/>
        <end position="509"/>
    </location>
</feature>
<dbReference type="GO" id="GO:0005874">
    <property type="term" value="C:microtubule"/>
    <property type="evidence" value="ECO:0007669"/>
    <property type="project" value="InterPro"/>
</dbReference>
<dbReference type="EMBL" id="JAODUO010000874">
    <property type="protein sequence ID" value="KAK2173455.1"/>
    <property type="molecule type" value="Genomic_DNA"/>
</dbReference>
<feature type="compositionally biased region" description="Basic and acidic residues" evidence="1">
    <location>
        <begin position="371"/>
        <end position="383"/>
    </location>
</feature>
<evidence type="ECO:0000313" key="4">
    <source>
        <dbReference type="Proteomes" id="UP001209878"/>
    </source>
</evidence>
<evidence type="ECO:0000256" key="1">
    <source>
        <dbReference type="SAM" id="MobiDB-lite"/>
    </source>
</evidence>
<dbReference type="PANTHER" id="PTHR21616">
    <property type="entry name" value="CENTROSOME SPINDLE POLE ASSOCIATED PROTEIN"/>
    <property type="match status" value="1"/>
</dbReference>
<dbReference type="InterPro" id="IPR026708">
    <property type="entry name" value="CSPP1"/>
</dbReference>
<feature type="compositionally biased region" description="Polar residues" evidence="1">
    <location>
        <begin position="568"/>
        <end position="577"/>
    </location>
</feature>
<dbReference type="PANTHER" id="PTHR21616:SF2">
    <property type="entry name" value="CENTROSOME AND SPINDLE POLE-ASSOCIATED PROTEIN 1"/>
    <property type="match status" value="1"/>
</dbReference>
<accession>A0AAD9NKJ5</accession>
<dbReference type="GO" id="GO:0032467">
    <property type="term" value="P:positive regulation of cytokinesis"/>
    <property type="evidence" value="ECO:0007669"/>
    <property type="project" value="InterPro"/>
</dbReference>
<evidence type="ECO:0000259" key="2">
    <source>
        <dbReference type="Pfam" id="PF24578"/>
    </source>
</evidence>
<organism evidence="3 4">
    <name type="scientific">Ridgeia piscesae</name>
    <name type="common">Tubeworm</name>
    <dbReference type="NCBI Taxonomy" id="27915"/>
    <lineage>
        <taxon>Eukaryota</taxon>
        <taxon>Metazoa</taxon>
        <taxon>Spiralia</taxon>
        <taxon>Lophotrochozoa</taxon>
        <taxon>Annelida</taxon>
        <taxon>Polychaeta</taxon>
        <taxon>Sedentaria</taxon>
        <taxon>Canalipalpata</taxon>
        <taxon>Sabellida</taxon>
        <taxon>Siboglinidae</taxon>
        <taxon>Ridgeia</taxon>
    </lineage>
</organism>
<feature type="compositionally biased region" description="Basic and acidic residues" evidence="1">
    <location>
        <begin position="417"/>
        <end position="433"/>
    </location>
</feature>
<proteinExistence type="predicted"/>
<comment type="caution">
    <text evidence="3">The sequence shown here is derived from an EMBL/GenBank/DDBJ whole genome shotgun (WGS) entry which is preliminary data.</text>
</comment>
<dbReference type="Pfam" id="PF24578">
    <property type="entry name" value="CSPP1_C"/>
    <property type="match status" value="1"/>
</dbReference>
<evidence type="ECO:0000313" key="3">
    <source>
        <dbReference type="EMBL" id="KAK2173455.1"/>
    </source>
</evidence>